<dbReference type="AlphaFoldDB" id="A0A448X2U4"/>
<protein>
    <submittedName>
        <fullName evidence="1">Uncharacterized protein</fullName>
    </submittedName>
</protein>
<dbReference type="Proteomes" id="UP000784294">
    <property type="component" value="Unassembled WGS sequence"/>
</dbReference>
<organism evidence="1 2">
    <name type="scientific">Protopolystoma xenopodis</name>
    <dbReference type="NCBI Taxonomy" id="117903"/>
    <lineage>
        <taxon>Eukaryota</taxon>
        <taxon>Metazoa</taxon>
        <taxon>Spiralia</taxon>
        <taxon>Lophotrochozoa</taxon>
        <taxon>Platyhelminthes</taxon>
        <taxon>Monogenea</taxon>
        <taxon>Polyopisthocotylea</taxon>
        <taxon>Polystomatidea</taxon>
        <taxon>Polystomatidae</taxon>
        <taxon>Protopolystoma</taxon>
    </lineage>
</organism>
<sequence>MSIKTQGRPPRYPSEEGLYVGKAPFVAPKNLRCLEQRLVHEAQLEAITDGAFSAILKQPEALEFKHFDLTKNLGAANQQEQIISKIMELVKVITCLYLLHDYSFDVNGDNVYIRLVVGLKKN</sequence>
<keyword evidence="2" id="KW-1185">Reference proteome</keyword>
<dbReference type="OrthoDB" id="6269126at2759"/>
<gene>
    <name evidence="1" type="ORF">PXEA_LOCUS19778</name>
</gene>
<reference evidence="1" key="1">
    <citation type="submission" date="2018-11" db="EMBL/GenBank/DDBJ databases">
        <authorList>
            <consortium name="Pathogen Informatics"/>
        </authorList>
    </citation>
    <scope>NUCLEOTIDE SEQUENCE</scope>
</reference>
<accession>A0A448X2U4</accession>
<comment type="caution">
    <text evidence="1">The sequence shown here is derived from an EMBL/GenBank/DDBJ whole genome shotgun (WGS) entry which is preliminary data.</text>
</comment>
<proteinExistence type="predicted"/>
<evidence type="ECO:0000313" key="1">
    <source>
        <dbReference type="EMBL" id="VEL26338.1"/>
    </source>
</evidence>
<evidence type="ECO:0000313" key="2">
    <source>
        <dbReference type="Proteomes" id="UP000784294"/>
    </source>
</evidence>
<name>A0A448X2U4_9PLAT</name>
<dbReference type="EMBL" id="CAAALY010079602">
    <property type="protein sequence ID" value="VEL26338.1"/>
    <property type="molecule type" value="Genomic_DNA"/>
</dbReference>